<evidence type="ECO:0000313" key="3">
    <source>
        <dbReference type="Proteomes" id="UP001379533"/>
    </source>
</evidence>
<dbReference type="RefSeq" id="WP_394845551.1">
    <property type="nucleotide sequence ID" value="NZ_CP089982.1"/>
</dbReference>
<organism evidence="2 3">
    <name type="scientific">Pendulispora brunnea</name>
    <dbReference type="NCBI Taxonomy" id="2905690"/>
    <lineage>
        <taxon>Bacteria</taxon>
        <taxon>Pseudomonadati</taxon>
        <taxon>Myxococcota</taxon>
        <taxon>Myxococcia</taxon>
        <taxon>Myxococcales</taxon>
        <taxon>Sorangiineae</taxon>
        <taxon>Pendulisporaceae</taxon>
        <taxon>Pendulispora</taxon>
    </lineage>
</organism>
<proteinExistence type="predicted"/>
<feature type="region of interest" description="Disordered" evidence="1">
    <location>
        <begin position="210"/>
        <end position="229"/>
    </location>
</feature>
<name>A0ABZ2KC76_9BACT</name>
<sequence>MPTPIHRGHILTAFFGEADRAGFDKRKAYSTPRKERSAMGITKRAAKRAAQAATTGNDVAAAVDDLGQRSTELQQAPLSPETPEEMVLRFADENWKELDIAKLPYSELKQRFEFLLRNPDIRWHRINFRSGTQDAIIKMFCQLDSGDRTYFANAFVEQARQRSEVVYEQTQLNTLVELMVKASNSGEASHAADVSDEEKAKYVQELRRKYVPAPAGPDDPGARVESSQN</sequence>
<reference evidence="2 3" key="1">
    <citation type="submission" date="2021-12" db="EMBL/GenBank/DDBJ databases">
        <title>Discovery of the Pendulisporaceae a myxobacterial family with distinct sporulation behavior and unique specialized metabolism.</title>
        <authorList>
            <person name="Garcia R."/>
            <person name="Popoff A."/>
            <person name="Bader C.D."/>
            <person name="Loehr J."/>
            <person name="Walesch S."/>
            <person name="Walt C."/>
            <person name="Boldt J."/>
            <person name="Bunk B."/>
            <person name="Haeckl F.J.F.P.J."/>
            <person name="Gunesch A.P."/>
            <person name="Birkelbach J."/>
            <person name="Nuebel U."/>
            <person name="Pietschmann T."/>
            <person name="Bach T."/>
            <person name="Mueller R."/>
        </authorList>
    </citation>
    <scope>NUCLEOTIDE SEQUENCE [LARGE SCALE GENOMIC DNA]</scope>
    <source>
        <strain evidence="2 3">MSr12523</strain>
    </source>
</reference>
<gene>
    <name evidence="2" type="ORF">LZC95_52040</name>
</gene>
<protein>
    <recommendedName>
        <fullName evidence="4">Terminase small subunit</fullName>
    </recommendedName>
</protein>
<dbReference type="EMBL" id="CP089982">
    <property type="protein sequence ID" value="WXA94943.1"/>
    <property type="molecule type" value="Genomic_DNA"/>
</dbReference>
<accession>A0ABZ2KC76</accession>
<evidence type="ECO:0000256" key="1">
    <source>
        <dbReference type="SAM" id="MobiDB-lite"/>
    </source>
</evidence>
<evidence type="ECO:0000313" key="2">
    <source>
        <dbReference type="EMBL" id="WXA94943.1"/>
    </source>
</evidence>
<dbReference type="Proteomes" id="UP001379533">
    <property type="component" value="Chromosome"/>
</dbReference>
<keyword evidence="3" id="KW-1185">Reference proteome</keyword>
<evidence type="ECO:0008006" key="4">
    <source>
        <dbReference type="Google" id="ProtNLM"/>
    </source>
</evidence>